<keyword evidence="11" id="KW-1185">Reference proteome</keyword>
<evidence type="ECO:0000256" key="3">
    <source>
        <dbReference type="ARBA" id="ARBA00022525"/>
    </source>
</evidence>
<keyword evidence="8" id="KW-1015">Disulfide bond</keyword>
<evidence type="ECO:0000313" key="10">
    <source>
        <dbReference type="EMBL" id="KAI5445692.1"/>
    </source>
</evidence>
<evidence type="ECO:0000256" key="7">
    <source>
        <dbReference type="ARBA" id="ARBA00022821"/>
    </source>
</evidence>
<keyword evidence="4 9" id="KW-0929">Antimicrobial</keyword>
<organism evidence="10 11">
    <name type="scientific">Pisum sativum</name>
    <name type="common">Garden pea</name>
    <name type="synonym">Lathyrus oleraceus</name>
    <dbReference type="NCBI Taxonomy" id="3888"/>
    <lineage>
        <taxon>Eukaryota</taxon>
        <taxon>Viridiplantae</taxon>
        <taxon>Streptophyta</taxon>
        <taxon>Embryophyta</taxon>
        <taxon>Tracheophyta</taxon>
        <taxon>Spermatophyta</taxon>
        <taxon>Magnoliopsida</taxon>
        <taxon>eudicotyledons</taxon>
        <taxon>Gunneridae</taxon>
        <taxon>Pentapetalae</taxon>
        <taxon>rosids</taxon>
        <taxon>fabids</taxon>
        <taxon>Fabales</taxon>
        <taxon>Fabaceae</taxon>
        <taxon>Papilionoideae</taxon>
        <taxon>50 kb inversion clade</taxon>
        <taxon>NPAAA clade</taxon>
        <taxon>Hologalegina</taxon>
        <taxon>IRL clade</taxon>
        <taxon>Fabeae</taxon>
        <taxon>Lathyrus</taxon>
    </lineage>
</organism>
<dbReference type="Proteomes" id="UP001058974">
    <property type="component" value="Chromosome 1"/>
</dbReference>
<evidence type="ECO:0000256" key="5">
    <source>
        <dbReference type="ARBA" id="ARBA00022577"/>
    </source>
</evidence>
<evidence type="ECO:0000313" key="11">
    <source>
        <dbReference type="Proteomes" id="UP001058974"/>
    </source>
</evidence>
<keyword evidence="5 9" id="KW-0295">Fungicide</keyword>
<keyword evidence="7 9" id="KW-0611">Plant defense</keyword>
<dbReference type="GO" id="GO:0005576">
    <property type="term" value="C:extracellular region"/>
    <property type="evidence" value="ECO:0007669"/>
    <property type="project" value="UniProtKB-SubCell"/>
</dbReference>
<feature type="signal peptide" evidence="9">
    <location>
        <begin position="1"/>
        <end position="16"/>
    </location>
</feature>
<feature type="chain" id="PRO_5039750130" description="Defensin-like protein" evidence="9">
    <location>
        <begin position="17"/>
        <end position="127"/>
    </location>
</feature>
<accession>A0A9D5BLL1</accession>
<name>A0A9D5BLL1_PEA</name>
<dbReference type="PANTHER" id="PTHR36788">
    <property type="entry name" value="DEFENSIN-LIKE PROTEIN 183"/>
    <property type="match status" value="1"/>
</dbReference>
<comment type="similarity">
    <text evidence="2 9">Belongs to the DEFL family.</text>
</comment>
<dbReference type="InterPro" id="IPR039641">
    <property type="entry name" value="LCR"/>
</dbReference>
<evidence type="ECO:0000256" key="2">
    <source>
        <dbReference type="ARBA" id="ARBA00006722"/>
    </source>
</evidence>
<evidence type="ECO:0000256" key="8">
    <source>
        <dbReference type="ARBA" id="ARBA00023157"/>
    </source>
</evidence>
<evidence type="ECO:0000256" key="1">
    <source>
        <dbReference type="ARBA" id="ARBA00004613"/>
    </source>
</evidence>
<dbReference type="PANTHER" id="PTHR36788:SF2">
    <property type="entry name" value="DEFENSIN-LIKE PROTEIN 183"/>
    <property type="match status" value="1"/>
</dbReference>
<dbReference type="GO" id="GO:0050832">
    <property type="term" value="P:defense response to fungus"/>
    <property type="evidence" value="ECO:0007669"/>
    <property type="project" value="UniProtKB-UniRule"/>
</dbReference>
<reference evidence="10 11" key="1">
    <citation type="journal article" date="2022" name="Nat. Genet.">
        <title>Improved pea reference genome and pan-genome highlight genomic features and evolutionary characteristics.</title>
        <authorList>
            <person name="Yang T."/>
            <person name="Liu R."/>
            <person name="Luo Y."/>
            <person name="Hu S."/>
            <person name="Wang D."/>
            <person name="Wang C."/>
            <person name="Pandey M.K."/>
            <person name="Ge S."/>
            <person name="Xu Q."/>
            <person name="Li N."/>
            <person name="Li G."/>
            <person name="Huang Y."/>
            <person name="Saxena R.K."/>
            <person name="Ji Y."/>
            <person name="Li M."/>
            <person name="Yan X."/>
            <person name="He Y."/>
            <person name="Liu Y."/>
            <person name="Wang X."/>
            <person name="Xiang C."/>
            <person name="Varshney R.K."/>
            <person name="Ding H."/>
            <person name="Gao S."/>
            <person name="Zong X."/>
        </authorList>
    </citation>
    <scope>NUCLEOTIDE SEQUENCE [LARGE SCALE GENOMIC DNA]</scope>
    <source>
        <strain evidence="10 11">cv. Zhongwan 6</strain>
    </source>
</reference>
<evidence type="ECO:0000256" key="4">
    <source>
        <dbReference type="ARBA" id="ARBA00022529"/>
    </source>
</evidence>
<comment type="subcellular location">
    <subcellularLocation>
        <location evidence="1 9">Secreted</location>
    </subcellularLocation>
</comment>
<gene>
    <name evidence="10" type="ORF">KIW84_013787</name>
</gene>
<keyword evidence="3 9" id="KW-0964">Secreted</keyword>
<dbReference type="Gramene" id="Psat01G0378700-T1">
    <property type="protein sequence ID" value="KAI5445692.1"/>
    <property type="gene ID" value="KIW84_013787"/>
</dbReference>
<keyword evidence="6 9" id="KW-0732">Signal</keyword>
<dbReference type="EMBL" id="JAMSHJ010000001">
    <property type="protein sequence ID" value="KAI5445692.1"/>
    <property type="molecule type" value="Genomic_DNA"/>
</dbReference>
<dbReference type="AlphaFoldDB" id="A0A9D5BLL1"/>
<evidence type="ECO:0000256" key="9">
    <source>
        <dbReference type="RuleBase" id="RU367109"/>
    </source>
</evidence>
<dbReference type="OrthoDB" id="1380591at2759"/>
<comment type="caution">
    <text evidence="10">The sequence shown here is derived from an EMBL/GenBank/DDBJ whole genome shotgun (WGS) entry which is preliminary data.</text>
</comment>
<evidence type="ECO:0000256" key="6">
    <source>
        <dbReference type="ARBA" id="ARBA00022729"/>
    </source>
</evidence>
<dbReference type="GO" id="GO:0031640">
    <property type="term" value="P:killing of cells of another organism"/>
    <property type="evidence" value="ECO:0007669"/>
    <property type="project" value="UniProtKB-UniRule"/>
</dbReference>
<sequence>MANSFIFFVILASIAAAPFITLLRVEAGMCSLVSEKCNERNCEQYCKSQVNDGKLSWFCDSYNLCTCVYNIDNSKHAQRCSMGVGSCNGGKPDCDSKCASKYPNRDHIGVCFDYFNGTKMCVCTYAS</sequence>
<protein>
    <recommendedName>
        <fullName evidence="9">Defensin-like protein</fullName>
    </recommendedName>
</protein>
<proteinExistence type="inferred from homology"/>